<reference evidence="3 4" key="1">
    <citation type="submission" date="2018-03" db="EMBL/GenBank/DDBJ databases">
        <title>Defining the species Micromonospora saelicesensis and Micromonospora noduli under the framework of genomics.</title>
        <authorList>
            <person name="Riesco R."/>
            <person name="Trujillo M.E."/>
        </authorList>
    </citation>
    <scope>NUCLEOTIDE SEQUENCE [LARGE SCALE GENOMIC DNA]</scope>
    <source>
        <strain evidence="3 4">MED15</strain>
    </source>
</reference>
<dbReference type="Pfam" id="PF20182">
    <property type="entry name" value="DUF6545"/>
    <property type="match status" value="1"/>
</dbReference>
<dbReference type="Proteomes" id="UP000249045">
    <property type="component" value="Unassembled WGS sequence"/>
</dbReference>
<evidence type="ECO:0000259" key="2">
    <source>
        <dbReference type="Pfam" id="PF20182"/>
    </source>
</evidence>
<feature type="domain" description="DUF6545" evidence="2">
    <location>
        <begin position="245"/>
        <end position="382"/>
    </location>
</feature>
<feature type="transmembrane region" description="Helical" evidence="1">
    <location>
        <begin position="104"/>
        <end position="121"/>
    </location>
</feature>
<dbReference type="InterPro" id="IPR046675">
    <property type="entry name" value="DUF6545"/>
</dbReference>
<dbReference type="NCBIfam" id="NF042915">
    <property type="entry name" value="MAB_1171c_fam"/>
    <property type="match status" value="1"/>
</dbReference>
<dbReference type="RefSeq" id="WP_112735722.1">
    <property type="nucleotide sequence ID" value="NZ_JBFAQI010000020.1"/>
</dbReference>
<feature type="transmembrane region" description="Helical" evidence="1">
    <location>
        <begin position="35"/>
        <end position="53"/>
    </location>
</feature>
<evidence type="ECO:0000313" key="3">
    <source>
        <dbReference type="EMBL" id="RAO20216.1"/>
    </source>
</evidence>
<sequence>MSTGDLIEIVAVGALWLVLAVQAGRSRQSSRDSWAFLLQAGLAVAATLNLAVVSRAVDTTTGLVDLSVLVKNVAGLIVAYLASGLASAIATTAPGKGYRLKTNVLLPGGAAIGMCFLFAAAPHHPGGDDFVTESAESPYTVWYGLLYQSAIVVAVARALLTIWKLALRRFGSRGNWSIVVTAVGGSVLLAYILNRIAFILSHAAHIELLEGPGYVLFSKSLFGVGLTLLAIGAAVPVSRPTRRYIRDTARLHRLYRLWHTLQLSVPDVVLSAPPSRMADVANVLQVRLRLYRRVIEIRDAQSELATYVDESTISAAQDLVRQMGLTGEAAEAAIEACWTAAGLRFKSERSVERGGTVAFAGSAAVPDLDSDVESLLRVRAVYFSPAVQQFVGPPSAAERPRTASATDQRV</sequence>
<dbReference type="InterPro" id="IPR050039">
    <property type="entry name" value="MAB_1171c-like"/>
</dbReference>
<feature type="transmembrane region" description="Helical" evidence="1">
    <location>
        <begin position="73"/>
        <end position="92"/>
    </location>
</feature>
<proteinExistence type="predicted"/>
<evidence type="ECO:0000313" key="4">
    <source>
        <dbReference type="Proteomes" id="UP000249045"/>
    </source>
</evidence>
<evidence type="ECO:0000256" key="1">
    <source>
        <dbReference type="SAM" id="Phobius"/>
    </source>
</evidence>
<gene>
    <name evidence="3" type="ORF">MED15_02518</name>
</gene>
<feature type="transmembrane region" description="Helical" evidence="1">
    <location>
        <begin position="175"/>
        <end position="193"/>
    </location>
</feature>
<organism evidence="3 4">
    <name type="scientific">Micromonospora noduli</name>
    <dbReference type="NCBI Taxonomy" id="709876"/>
    <lineage>
        <taxon>Bacteria</taxon>
        <taxon>Bacillati</taxon>
        <taxon>Actinomycetota</taxon>
        <taxon>Actinomycetes</taxon>
        <taxon>Micromonosporales</taxon>
        <taxon>Micromonosporaceae</taxon>
        <taxon>Micromonospora</taxon>
    </lineage>
</organism>
<feature type="transmembrane region" description="Helical" evidence="1">
    <location>
        <begin position="213"/>
        <end position="237"/>
    </location>
</feature>
<accession>A0ABX9D4Q9</accession>
<feature type="transmembrane region" description="Helical" evidence="1">
    <location>
        <begin position="141"/>
        <end position="163"/>
    </location>
</feature>
<name>A0ABX9D4Q9_9ACTN</name>
<keyword evidence="4" id="KW-1185">Reference proteome</keyword>
<comment type="caution">
    <text evidence="3">The sequence shown here is derived from an EMBL/GenBank/DDBJ whole genome shotgun (WGS) entry which is preliminary data.</text>
</comment>
<dbReference type="EMBL" id="PYAC01000009">
    <property type="protein sequence ID" value="RAO20216.1"/>
    <property type="molecule type" value="Genomic_DNA"/>
</dbReference>
<keyword evidence="1" id="KW-1133">Transmembrane helix</keyword>
<protein>
    <recommendedName>
        <fullName evidence="2">DUF6545 domain-containing protein</fullName>
    </recommendedName>
</protein>
<keyword evidence="1" id="KW-0472">Membrane</keyword>
<feature type="transmembrane region" description="Helical" evidence="1">
    <location>
        <begin position="6"/>
        <end position="23"/>
    </location>
</feature>
<keyword evidence="1" id="KW-0812">Transmembrane</keyword>